<dbReference type="Pfam" id="PF00440">
    <property type="entry name" value="TetR_N"/>
    <property type="match status" value="1"/>
</dbReference>
<dbReference type="Gene3D" id="1.10.357.10">
    <property type="entry name" value="Tetracycline Repressor, domain 2"/>
    <property type="match status" value="1"/>
</dbReference>
<comment type="caution">
    <text evidence="4">The sequence shown here is derived from an EMBL/GenBank/DDBJ whole genome shotgun (WGS) entry which is preliminary data.</text>
</comment>
<dbReference type="PANTHER" id="PTHR30055:SF220">
    <property type="entry name" value="TETR-FAMILY REGULATORY PROTEIN"/>
    <property type="match status" value="1"/>
</dbReference>
<reference evidence="4" key="1">
    <citation type="submission" date="2022-08" db="EMBL/GenBank/DDBJ databases">
        <authorList>
            <person name="Deng Y."/>
            <person name="Han X.-F."/>
            <person name="Zhang Y.-Q."/>
        </authorList>
    </citation>
    <scope>NUCLEOTIDE SEQUENCE</scope>
    <source>
        <strain evidence="4">CPCC 205763</strain>
    </source>
</reference>
<evidence type="ECO:0000259" key="3">
    <source>
        <dbReference type="PROSITE" id="PS50977"/>
    </source>
</evidence>
<keyword evidence="5" id="KW-1185">Reference proteome</keyword>
<dbReference type="PROSITE" id="PS50977">
    <property type="entry name" value="HTH_TETR_2"/>
    <property type="match status" value="1"/>
</dbReference>
<feature type="DNA-binding region" description="H-T-H motif" evidence="2">
    <location>
        <begin position="37"/>
        <end position="56"/>
    </location>
</feature>
<dbReference type="InterPro" id="IPR001647">
    <property type="entry name" value="HTH_TetR"/>
</dbReference>
<name>A0ABT2GT27_9MICO</name>
<feature type="domain" description="HTH tetR-type" evidence="3">
    <location>
        <begin position="14"/>
        <end position="74"/>
    </location>
</feature>
<dbReference type="SUPFAM" id="SSF46689">
    <property type="entry name" value="Homeodomain-like"/>
    <property type="match status" value="1"/>
</dbReference>
<dbReference type="Proteomes" id="UP001165584">
    <property type="component" value="Unassembled WGS sequence"/>
</dbReference>
<protein>
    <submittedName>
        <fullName evidence="4">TetR/AcrR family transcriptional regulator</fullName>
    </submittedName>
</protein>
<dbReference type="InterPro" id="IPR036271">
    <property type="entry name" value="Tet_transcr_reg_TetR-rel_C_sf"/>
</dbReference>
<dbReference type="EMBL" id="JANLCM010000002">
    <property type="protein sequence ID" value="MCS5719379.1"/>
    <property type="molecule type" value="Genomic_DNA"/>
</dbReference>
<gene>
    <name evidence="4" type="ORF">N1027_14670</name>
</gene>
<keyword evidence="1 2" id="KW-0238">DNA-binding</keyword>
<dbReference type="InterPro" id="IPR050109">
    <property type="entry name" value="HTH-type_TetR-like_transc_reg"/>
</dbReference>
<dbReference type="RefSeq" id="WP_259508875.1">
    <property type="nucleotide sequence ID" value="NZ_JANLCM010000002.1"/>
</dbReference>
<sequence>MKSSPPGKTPYHHGDLKAALETAALDLVTEKGPRAFTLAEASRRAGVSVGAPYKHFADRDALLAALAARGYRLGEKRMTAAVRLEVGSTARFERFAAEYVRFAAEERALFEIIHLAGLDKRRYPDVVAAQQSGYRAMLELTREARDDELAAMSVLNSVVIGSHGVAMFLLDSITQPTTENIGLAMREASRIARLIAENQDWVAASPFS</sequence>
<dbReference type="SUPFAM" id="SSF48498">
    <property type="entry name" value="Tetracyclin repressor-like, C-terminal domain"/>
    <property type="match status" value="1"/>
</dbReference>
<evidence type="ECO:0000256" key="2">
    <source>
        <dbReference type="PROSITE-ProRule" id="PRU00335"/>
    </source>
</evidence>
<evidence type="ECO:0000313" key="5">
    <source>
        <dbReference type="Proteomes" id="UP001165584"/>
    </source>
</evidence>
<evidence type="ECO:0000256" key="1">
    <source>
        <dbReference type="ARBA" id="ARBA00023125"/>
    </source>
</evidence>
<accession>A0ABT2GT27</accession>
<organism evidence="4 5">
    <name type="scientific">Herbiconiux aconitum</name>
    <dbReference type="NCBI Taxonomy" id="2970913"/>
    <lineage>
        <taxon>Bacteria</taxon>
        <taxon>Bacillati</taxon>
        <taxon>Actinomycetota</taxon>
        <taxon>Actinomycetes</taxon>
        <taxon>Micrococcales</taxon>
        <taxon>Microbacteriaceae</taxon>
        <taxon>Herbiconiux</taxon>
    </lineage>
</organism>
<dbReference type="InterPro" id="IPR009057">
    <property type="entry name" value="Homeodomain-like_sf"/>
</dbReference>
<dbReference type="PANTHER" id="PTHR30055">
    <property type="entry name" value="HTH-TYPE TRANSCRIPTIONAL REGULATOR RUTR"/>
    <property type="match status" value="1"/>
</dbReference>
<evidence type="ECO:0000313" key="4">
    <source>
        <dbReference type="EMBL" id="MCS5719379.1"/>
    </source>
</evidence>
<proteinExistence type="predicted"/>